<dbReference type="InterPro" id="IPR050704">
    <property type="entry name" value="Peptidase_C85-like"/>
</dbReference>
<proteinExistence type="inferred from homology"/>
<dbReference type="GO" id="GO:0016579">
    <property type="term" value="P:protein deubiquitination"/>
    <property type="evidence" value="ECO:0007669"/>
    <property type="project" value="TreeGrafter"/>
</dbReference>
<dbReference type="EMBL" id="CM035426">
    <property type="protein sequence ID" value="KAH7316150.1"/>
    <property type="molecule type" value="Genomic_DNA"/>
</dbReference>
<evidence type="ECO:0000259" key="3">
    <source>
        <dbReference type="PROSITE" id="PS50802"/>
    </source>
</evidence>
<gene>
    <name evidence="4" type="ORF">KP509_21G080200</name>
</gene>
<dbReference type="Proteomes" id="UP000825935">
    <property type="component" value="Chromosome 21"/>
</dbReference>
<dbReference type="InterPro" id="IPR038765">
    <property type="entry name" value="Papain-like_cys_pep_sf"/>
</dbReference>
<dbReference type="PANTHER" id="PTHR12419:SF111">
    <property type="entry name" value="OVARIAN TUMOR DOMAIN-CONTAINING DEUBIQUITINATING ENZYME 9"/>
    <property type="match status" value="1"/>
</dbReference>
<evidence type="ECO:0000256" key="1">
    <source>
        <dbReference type="ARBA" id="ARBA00010407"/>
    </source>
</evidence>
<keyword evidence="5" id="KW-1185">Reference proteome</keyword>
<organism evidence="4 5">
    <name type="scientific">Ceratopteris richardii</name>
    <name type="common">Triangle waterfern</name>
    <dbReference type="NCBI Taxonomy" id="49495"/>
    <lineage>
        <taxon>Eukaryota</taxon>
        <taxon>Viridiplantae</taxon>
        <taxon>Streptophyta</taxon>
        <taxon>Embryophyta</taxon>
        <taxon>Tracheophyta</taxon>
        <taxon>Polypodiopsida</taxon>
        <taxon>Polypodiidae</taxon>
        <taxon>Polypodiales</taxon>
        <taxon>Pteridineae</taxon>
        <taxon>Pteridaceae</taxon>
        <taxon>Parkerioideae</taxon>
        <taxon>Ceratopteris</taxon>
    </lineage>
</organism>
<name>A0A8T2SDN8_CERRI</name>
<evidence type="ECO:0000256" key="2">
    <source>
        <dbReference type="SAM" id="MobiDB-lite"/>
    </source>
</evidence>
<reference evidence="4" key="1">
    <citation type="submission" date="2021-08" db="EMBL/GenBank/DDBJ databases">
        <title>WGS assembly of Ceratopteris richardii.</title>
        <authorList>
            <person name="Marchant D.B."/>
            <person name="Chen G."/>
            <person name="Jenkins J."/>
            <person name="Shu S."/>
            <person name="Leebens-Mack J."/>
            <person name="Grimwood J."/>
            <person name="Schmutz J."/>
            <person name="Soltis P."/>
            <person name="Soltis D."/>
            <person name="Chen Z.-H."/>
        </authorList>
    </citation>
    <scope>NUCLEOTIDE SEQUENCE</scope>
    <source>
        <strain evidence="4">Whitten #5841</strain>
        <tissue evidence="4">Leaf</tissue>
    </source>
</reference>
<dbReference type="PROSITE" id="PS50802">
    <property type="entry name" value="OTU"/>
    <property type="match status" value="1"/>
</dbReference>
<sequence>MRRAASMTDGVYDGVGEGFSACSKNEALGRKSCIERNKSGDTYVLFQQPEKCHKISVLDSYDEDESIAQALQEEVTVDDEAIARALQEQMRLGDDTIKRTTQDQSDWDEVEHAAHVRLIQRLEYYGLKDVKVQGDGNCQFRAISDQLYGTVAHHKSVRNDVSTQLRRHPEYYEGYVSMKYTDYANMMEISGEWGDHLTLQAAADYYRVRIWLLTSFEDTPFIQISPKQEKSPAQAIYLSFCSEAHYNSLYDNANSGEDDAPDHTTKGQPKKKSRRQQKKKKKSSGKH</sequence>
<dbReference type="OrthoDB" id="415023at2759"/>
<dbReference type="InterPro" id="IPR003323">
    <property type="entry name" value="OTU_dom"/>
</dbReference>
<evidence type="ECO:0000313" key="5">
    <source>
        <dbReference type="Proteomes" id="UP000825935"/>
    </source>
</evidence>
<dbReference type="Gene3D" id="3.90.70.80">
    <property type="match status" value="1"/>
</dbReference>
<accession>A0A8T2SDN8</accession>
<feature type="compositionally biased region" description="Basic residues" evidence="2">
    <location>
        <begin position="268"/>
        <end position="287"/>
    </location>
</feature>
<evidence type="ECO:0000313" key="4">
    <source>
        <dbReference type="EMBL" id="KAH7316150.1"/>
    </source>
</evidence>
<feature type="domain" description="OTU" evidence="3">
    <location>
        <begin position="127"/>
        <end position="252"/>
    </location>
</feature>
<comment type="caution">
    <text evidence="4">The sequence shown here is derived from an EMBL/GenBank/DDBJ whole genome shotgun (WGS) entry which is preliminary data.</text>
</comment>
<dbReference type="PANTHER" id="PTHR12419">
    <property type="entry name" value="OTU DOMAIN CONTAINING PROTEIN"/>
    <property type="match status" value="1"/>
</dbReference>
<feature type="region of interest" description="Disordered" evidence="2">
    <location>
        <begin position="251"/>
        <end position="287"/>
    </location>
</feature>
<comment type="similarity">
    <text evidence="1">Belongs to the peptidase C85 family.</text>
</comment>
<dbReference type="SUPFAM" id="SSF54001">
    <property type="entry name" value="Cysteine proteinases"/>
    <property type="match status" value="1"/>
</dbReference>
<dbReference type="Pfam" id="PF02338">
    <property type="entry name" value="OTU"/>
    <property type="match status" value="1"/>
</dbReference>
<dbReference type="AlphaFoldDB" id="A0A8T2SDN8"/>
<protein>
    <recommendedName>
        <fullName evidence="3">OTU domain-containing protein</fullName>
    </recommendedName>
</protein>
<dbReference type="GO" id="GO:0004843">
    <property type="term" value="F:cysteine-type deubiquitinase activity"/>
    <property type="evidence" value="ECO:0007669"/>
    <property type="project" value="TreeGrafter"/>
</dbReference>
<dbReference type="CDD" id="cd22751">
    <property type="entry name" value="OTU_plant_OTU9-like"/>
    <property type="match status" value="1"/>
</dbReference>